<dbReference type="PANTHER" id="PTHR43395:SF8">
    <property type="entry name" value="HISTIDINE KINASE"/>
    <property type="match status" value="1"/>
</dbReference>
<dbReference type="SUPFAM" id="SSF55874">
    <property type="entry name" value="ATPase domain of HSP90 chaperone/DNA topoisomerase II/histidine kinase"/>
    <property type="match status" value="1"/>
</dbReference>
<dbReference type="SUPFAM" id="SSF47226">
    <property type="entry name" value="Histidine-containing phosphotransfer domain, HPT domain"/>
    <property type="match status" value="1"/>
</dbReference>
<comment type="caution">
    <text evidence="8">The sequence shown here is derived from an EMBL/GenBank/DDBJ whole genome shotgun (WGS) entry which is preliminary data.</text>
</comment>
<feature type="domain" description="Response regulatory" evidence="7">
    <location>
        <begin position="1087"/>
        <end position="1204"/>
    </location>
</feature>
<dbReference type="PROSITE" id="PS50110">
    <property type="entry name" value="RESPONSE_REGULATORY"/>
    <property type="match status" value="1"/>
</dbReference>
<dbReference type="PRINTS" id="PR00344">
    <property type="entry name" value="BCTRLSENSOR"/>
</dbReference>
<evidence type="ECO:0000256" key="3">
    <source>
        <dbReference type="ARBA" id="ARBA00023012"/>
    </source>
</evidence>
<sequence>MPDTAPPFDPRQLVLPSVLAMLQEVGPQLTGAGHGPASPTVQVLEQIAQALDSVQLPGPVRLVRSLAQACQLPDPSHDLDAEQAQRLPQLLQLAHGDVLRHLGALAQNAPADSASLFDSYRALTRLGGKDTAHPADLWQPHGDATQASLPPALTSSYPTLVPCDAVRSELDHAMLGWVKSNDIALATILRQICLGLGHSAPTPALRSAWQLAAGWLDAQAHGLLAPDIYAKRLAARVLMLYGQQIKGASAATAPLLHELLFFCAQAAPKLQTAPPDTAPIFAAICASCQLLPAAENAAASPQETPPATPVAPPLERAPASALAIPDAVELQPLATLTQGMAALPQIQVETSTLHQAERYALALQTALAQWTDAEADAADALPDADIAPASPALTAAQLTRHAWDAGWAEVATLAHLIQRVAERCPAPPPADVPAPCRHAAAEIDRLLQFLAQGFHRRAQPQVVQALEHCLQRLPAPPAEETATESAETEAASADEQTISASKDAEMASNQRNQLQPLHFYVLEEEMQAQWPQLQAALQHWAEHGADGSPCPPALLRALHTLKGSARLAGAGAWASQVHALETLAFAPDSSAATLAEPLEALRLGFAALQQEMALHHPQQRPGSSQPLDNLQRHTQALWASHSQAQEGTEHGQAAVSEMAAGLERLHTLVQDCKVWANTLMVYGDMDLSYEWHSELQDLLGGLLSATDDLGTVQRQLQHHHQETAQALQAQSGYLQAMQHSLLYASLQPLGQLKERLQECLRLAEQDCQRQAQLHWQGEATLLEKTTLQALAPCLEHLLRNSLAHGIEAPHERLQQHKPAQGQITLALREDAGRHILTLHDDGAGLNPAAIGQRAAALGLWPHATAPTPEEAAQLILHPHLSTARELSETAGRGIGMEAVQAQIQTLGGSLHIASHPGQGCTVTLTLPAPPAVLPIQVLRAGSWQVALPAQWIEGVRRIPLALAEQGLAQAMLHGDPRGPLPLFWAGALWQQSTHSQVPPLDGHALVVIVRSPTQRWGLWADALQPEQEVLLQAPTGLSTPIAGLLGTASLPTGQVVQVYEPAAVIAAHETRQHTPLPEPAPAPERPLVLLVDDSISVRRLAQHLLVSHGWQVATAADGLDALQLLQEGMLPRLMLVDIEMPGMNGLELLRRLRQEPRWQQLSVVMLTAHEAGPVSQQALDMGAQAYLTKPYTPQQLLAQVRRYASAALPEEEAAPATILSSRHSREGGNPVAALP</sequence>
<accession>A0ABV9GZT5</accession>
<evidence type="ECO:0000259" key="6">
    <source>
        <dbReference type="PROSITE" id="PS50109"/>
    </source>
</evidence>
<dbReference type="SUPFAM" id="SSF52172">
    <property type="entry name" value="CheY-like"/>
    <property type="match status" value="1"/>
</dbReference>
<dbReference type="CDD" id="cd00156">
    <property type="entry name" value="REC"/>
    <property type="match status" value="1"/>
</dbReference>
<dbReference type="SMART" id="SM00387">
    <property type="entry name" value="HATPase_c"/>
    <property type="match status" value="1"/>
</dbReference>
<dbReference type="InterPro" id="IPR036641">
    <property type="entry name" value="HPT_dom_sf"/>
</dbReference>
<keyword evidence="3" id="KW-0902">Two-component regulatory system</keyword>
<dbReference type="PROSITE" id="PS50109">
    <property type="entry name" value="HIS_KIN"/>
    <property type="match status" value="1"/>
</dbReference>
<dbReference type="InterPro" id="IPR036890">
    <property type="entry name" value="HATPase_C_sf"/>
</dbReference>
<feature type="modified residue" description="4-aspartylphosphate" evidence="4">
    <location>
        <position position="1137"/>
    </location>
</feature>
<feature type="compositionally biased region" description="Low complexity" evidence="5">
    <location>
        <begin position="478"/>
        <end position="493"/>
    </location>
</feature>
<evidence type="ECO:0000256" key="5">
    <source>
        <dbReference type="SAM" id="MobiDB-lite"/>
    </source>
</evidence>
<name>A0ABV9GZT5_9BURK</name>
<dbReference type="InterPro" id="IPR004358">
    <property type="entry name" value="Sig_transdc_His_kin-like_C"/>
</dbReference>
<dbReference type="Proteomes" id="UP001595967">
    <property type="component" value="Unassembled WGS sequence"/>
</dbReference>
<dbReference type="Pfam" id="PF26379">
    <property type="entry name" value="FimL_2nd"/>
    <property type="match status" value="1"/>
</dbReference>
<keyword evidence="9" id="KW-1185">Reference proteome</keyword>
<dbReference type="InterPro" id="IPR051315">
    <property type="entry name" value="Bact_Chemotaxis_CheA"/>
</dbReference>
<dbReference type="InterPro" id="IPR011006">
    <property type="entry name" value="CheY-like_superfamily"/>
</dbReference>
<evidence type="ECO:0000259" key="7">
    <source>
        <dbReference type="PROSITE" id="PS50110"/>
    </source>
</evidence>
<dbReference type="Pfam" id="PF00072">
    <property type="entry name" value="Response_reg"/>
    <property type="match status" value="1"/>
</dbReference>
<dbReference type="Gene3D" id="3.40.50.2300">
    <property type="match status" value="1"/>
</dbReference>
<evidence type="ECO:0000313" key="8">
    <source>
        <dbReference type="EMBL" id="MFC4622654.1"/>
    </source>
</evidence>
<gene>
    <name evidence="8" type="ORF">ACFO3A_10555</name>
</gene>
<feature type="region of interest" description="Disordered" evidence="5">
    <location>
        <begin position="1214"/>
        <end position="1235"/>
    </location>
</feature>
<organism evidence="8 9">
    <name type="scientific">Comamonas nitrativorans</name>
    <dbReference type="NCBI Taxonomy" id="108437"/>
    <lineage>
        <taxon>Bacteria</taxon>
        <taxon>Pseudomonadati</taxon>
        <taxon>Pseudomonadota</taxon>
        <taxon>Betaproteobacteria</taxon>
        <taxon>Burkholderiales</taxon>
        <taxon>Comamonadaceae</taxon>
        <taxon>Comamonas</taxon>
    </lineage>
</organism>
<dbReference type="InterPro" id="IPR001789">
    <property type="entry name" value="Sig_transdc_resp-reg_receiver"/>
</dbReference>
<dbReference type="InterPro" id="IPR008207">
    <property type="entry name" value="Sig_transdc_His_kin_Hpt_dom"/>
</dbReference>
<dbReference type="Pfam" id="PF02518">
    <property type="entry name" value="HATPase_c"/>
    <property type="match status" value="1"/>
</dbReference>
<dbReference type="Gene3D" id="1.20.120.160">
    <property type="entry name" value="HPT domain"/>
    <property type="match status" value="1"/>
</dbReference>
<evidence type="ECO:0000256" key="1">
    <source>
        <dbReference type="ARBA" id="ARBA00000085"/>
    </source>
</evidence>
<dbReference type="EC" id="2.7.13.3" evidence="2"/>
<reference evidence="9" key="1">
    <citation type="journal article" date="2019" name="Int. J. Syst. Evol. Microbiol.">
        <title>The Global Catalogue of Microorganisms (GCM) 10K type strain sequencing project: providing services to taxonomists for standard genome sequencing and annotation.</title>
        <authorList>
            <consortium name="The Broad Institute Genomics Platform"/>
            <consortium name="The Broad Institute Genome Sequencing Center for Infectious Disease"/>
            <person name="Wu L."/>
            <person name="Ma J."/>
        </authorList>
    </citation>
    <scope>NUCLEOTIDE SEQUENCE [LARGE SCALE GENOMIC DNA]</scope>
    <source>
        <strain evidence="9">JCM 11650</strain>
    </source>
</reference>
<dbReference type="RefSeq" id="WP_377726183.1">
    <property type="nucleotide sequence ID" value="NZ_JBHSEW010000008.1"/>
</dbReference>
<comment type="catalytic activity">
    <reaction evidence="1">
        <text>ATP + protein L-histidine = ADP + protein N-phospho-L-histidine.</text>
        <dbReference type="EC" id="2.7.13.3"/>
    </reaction>
</comment>
<dbReference type="InterPro" id="IPR003594">
    <property type="entry name" value="HATPase_dom"/>
</dbReference>
<dbReference type="InterPro" id="IPR058661">
    <property type="entry name" value="FimL_2nd"/>
</dbReference>
<dbReference type="InterPro" id="IPR005467">
    <property type="entry name" value="His_kinase_dom"/>
</dbReference>
<dbReference type="PANTHER" id="PTHR43395">
    <property type="entry name" value="SENSOR HISTIDINE KINASE CHEA"/>
    <property type="match status" value="1"/>
</dbReference>
<dbReference type="InterPro" id="IPR036061">
    <property type="entry name" value="CheW-like_dom_sf"/>
</dbReference>
<evidence type="ECO:0000256" key="4">
    <source>
        <dbReference type="PROSITE-ProRule" id="PRU00169"/>
    </source>
</evidence>
<evidence type="ECO:0000313" key="9">
    <source>
        <dbReference type="Proteomes" id="UP001595967"/>
    </source>
</evidence>
<protein>
    <recommendedName>
        <fullName evidence="2">histidine kinase</fullName>
        <ecNumber evidence="2">2.7.13.3</ecNumber>
    </recommendedName>
</protein>
<dbReference type="SUPFAM" id="SSF50341">
    <property type="entry name" value="CheW-like"/>
    <property type="match status" value="1"/>
</dbReference>
<proteinExistence type="predicted"/>
<evidence type="ECO:0000256" key="2">
    <source>
        <dbReference type="ARBA" id="ARBA00012438"/>
    </source>
</evidence>
<dbReference type="SMART" id="SM00448">
    <property type="entry name" value="REC"/>
    <property type="match status" value="1"/>
</dbReference>
<feature type="domain" description="Histidine kinase" evidence="6">
    <location>
        <begin position="686"/>
        <end position="930"/>
    </location>
</feature>
<dbReference type="Gene3D" id="3.30.565.10">
    <property type="entry name" value="Histidine kinase-like ATPase, C-terminal domain"/>
    <property type="match status" value="1"/>
</dbReference>
<dbReference type="Pfam" id="PF01627">
    <property type="entry name" value="Hpt"/>
    <property type="match status" value="1"/>
</dbReference>
<dbReference type="EMBL" id="JBHSEW010000008">
    <property type="protein sequence ID" value="MFC4622654.1"/>
    <property type="molecule type" value="Genomic_DNA"/>
</dbReference>
<keyword evidence="4" id="KW-0597">Phosphoprotein</keyword>
<feature type="region of interest" description="Disordered" evidence="5">
    <location>
        <begin position="477"/>
        <end position="496"/>
    </location>
</feature>